<organism evidence="1 2">
    <name type="scientific">Tardiphaga robiniae</name>
    <dbReference type="NCBI Taxonomy" id="943830"/>
    <lineage>
        <taxon>Bacteria</taxon>
        <taxon>Pseudomonadati</taxon>
        <taxon>Pseudomonadota</taxon>
        <taxon>Alphaproteobacteria</taxon>
        <taxon>Hyphomicrobiales</taxon>
        <taxon>Nitrobacteraceae</taxon>
        <taxon>Tardiphaga</taxon>
    </lineage>
</organism>
<dbReference type="AlphaFoldDB" id="A0A7G6TUI8"/>
<gene>
    <name evidence="1" type="ORF">HB776_03545</name>
</gene>
<accession>A0A7G6TUI8</accession>
<sequence length="71" mass="8249">MIRTDPTLNELLSMSWLVHLGVQHTMPDYRGIDVHRFSGEVDARDAAPLLHRWNVRFRRAKGCSLTSKLKF</sequence>
<reference evidence="2" key="1">
    <citation type="journal article" date="2020" name="Mol. Plant Microbe">
        <title>Rhizobial microsymbionts of the narrowly endemic Oxytropis species growing in Kamchatka are characterized by significant genetic diversity and possess a set of genes that are associated with T3SS and T6SS secretion systems and can affect the development of symbiosis.</title>
        <authorList>
            <person name="Safronova V."/>
            <person name="Guro P."/>
            <person name="Sazanova A."/>
            <person name="Kuznetsova I."/>
            <person name="Belimov A."/>
            <person name="Yakubov V."/>
            <person name="Chirak E."/>
            <person name="Afonin A."/>
            <person name="Gogolev Y."/>
            <person name="Andronov E."/>
            <person name="Tikhonovich I."/>
        </authorList>
    </citation>
    <scope>NUCLEOTIDE SEQUENCE [LARGE SCALE GENOMIC DNA]</scope>
    <source>
        <strain evidence="2">581</strain>
    </source>
</reference>
<evidence type="ECO:0000313" key="1">
    <source>
        <dbReference type="EMBL" id="QND70420.1"/>
    </source>
</evidence>
<dbReference type="EMBL" id="CP050292">
    <property type="protein sequence ID" value="QND70420.1"/>
    <property type="molecule type" value="Genomic_DNA"/>
</dbReference>
<dbReference type="Proteomes" id="UP000515291">
    <property type="component" value="Chromosome"/>
</dbReference>
<name>A0A7G6TUI8_9BRAD</name>
<protein>
    <submittedName>
        <fullName evidence="1">Uncharacterized protein</fullName>
    </submittedName>
</protein>
<evidence type="ECO:0000313" key="2">
    <source>
        <dbReference type="Proteomes" id="UP000515291"/>
    </source>
</evidence>
<dbReference type="KEGG" id="trb:HB776_03545"/>
<proteinExistence type="predicted"/>